<gene>
    <name evidence="3" type="primary">iscS1</name>
    <name evidence="3" type="ORF">MBBAR_31c00200</name>
</gene>
<dbReference type="InterPro" id="IPR015424">
    <property type="entry name" value="PyrdxlP-dep_Trfase"/>
</dbReference>
<name>A0A1V6N023_METAZ</name>
<dbReference type="PANTHER" id="PTHR11601">
    <property type="entry name" value="CYSTEINE DESULFURYLASE FAMILY MEMBER"/>
    <property type="match status" value="1"/>
</dbReference>
<dbReference type="Gene3D" id="3.90.1150.10">
    <property type="entry name" value="Aspartate Aminotransferase, domain 1"/>
    <property type="match status" value="1"/>
</dbReference>
<evidence type="ECO:0000259" key="2">
    <source>
        <dbReference type="Pfam" id="PF00266"/>
    </source>
</evidence>
<dbReference type="GO" id="GO:0031071">
    <property type="term" value="F:cysteine desulfurase activity"/>
    <property type="evidence" value="ECO:0007669"/>
    <property type="project" value="UniProtKB-EC"/>
</dbReference>
<dbReference type="SUPFAM" id="SSF53383">
    <property type="entry name" value="PLP-dependent transferases"/>
    <property type="match status" value="1"/>
</dbReference>
<dbReference type="Proteomes" id="UP000191661">
    <property type="component" value="Unassembled WGS sequence"/>
</dbReference>
<comment type="cofactor">
    <cofactor evidence="1">
        <name>pyridoxal 5'-phosphate</name>
        <dbReference type="ChEBI" id="CHEBI:597326"/>
    </cofactor>
</comment>
<dbReference type="Pfam" id="PF00266">
    <property type="entry name" value="Aminotran_5"/>
    <property type="match status" value="1"/>
</dbReference>
<accession>A0A1V6N023</accession>
<keyword evidence="3" id="KW-0808">Transferase</keyword>
<reference evidence="3 4" key="1">
    <citation type="submission" date="2014-12" db="EMBL/GenBank/DDBJ databases">
        <title>Genome sequence of Methanobrevibacter arboriphilicus DH1, DSM1125.</title>
        <authorList>
            <person name="Poehlein A."/>
            <person name="Thauer R.K."/>
            <person name="Seedorf H."/>
            <person name="Daniel R."/>
        </authorList>
    </citation>
    <scope>NUCLEOTIDE SEQUENCE [LARGE SCALE GENOMIC DNA]</scope>
    <source>
        <strain evidence="3 4">DH1</strain>
    </source>
</reference>
<dbReference type="EC" id="2.8.1.7" evidence="3"/>
<dbReference type="InterPro" id="IPR000192">
    <property type="entry name" value="Aminotrans_V_dom"/>
</dbReference>
<protein>
    <submittedName>
        <fullName evidence="3">Cysteine desulfurase</fullName>
        <ecNumber evidence="3">2.8.1.7</ecNumber>
    </submittedName>
</protein>
<keyword evidence="4" id="KW-1185">Reference proteome</keyword>
<evidence type="ECO:0000313" key="3">
    <source>
        <dbReference type="EMBL" id="OQD57984.1"/>
    </source>
</evidence>
<proteinExistence type="predicted"/>
<dbReference type="Gene3D" id="1.10.260.50">
    <property type="match status" value="1"/>
</dbReference>
<sequence>MIYMDHSATAPVRKEVFEVMEPYFTKSFGNASTFYSLGREAKAGMEEARENVANWCK</sequence>
<dbReference type="PANTHER" id="PTHR11601:SF34">
    <property type="entry name" value="CYSTEINE DESULFURASE"/>
    <property type="match status" value="1"/>
</dbReference>
<comment type="caution">
    <text evidence="3">The sequence shown here is derived from an EMBL/GenBank/DDBJ whole genome shotgun (WGS) entry which is preliminary data.</text>
</comment>
<evidence type="ECO:0000313" key="4">
    <source>
        <dbReference type="Proteomes" id="UP000191661"/>
    </source>
</evidence>
<feature type="domain" description="Aminotransferase class V" evidence="2">
    <location>
        <begin position="2"/>
        <end position="56"/>
    </location>
</feature>
<dbReference type="AlphaFoldDB" id="A0A1V6N023"/>
<dbReference type="InterPro" id="IPR015422">
    <property type="entry name" value="PyrdxlP-dep_Trfase_small"/>
</dbReference>
<dbReference type="EMBL" id="JXMW01000031">
    <property type="protein sequence ID" value="OQD57984.1"/>
    <property type="molecule type" value="Genomic_DNA"/>
</dbReference>
<evidence type="ECO:0000256" key="1">
    <source>
        <dbReference type="ARBA" id="ARBA00001933"/>
    </source>
</evidence>
<organism evidence="3 4">
    <name type="scientific">Methanobrevibacter arboriphilus JCM 13429 = DSM 1125</name>
    <dbReference type="NCBI Taxonomy" id="1300164"/>
    <lineage>
        <taxon>Archaea</taxon>
        <taxon>Methanobacteriati</taxon>
        <taxon>Methanobacteriota</taxon>
        <taxon>Methanomada group</taxon>
        <taxon>Methanobacteria</taxon>
        <taxon>Methanobacteriales</taxon>
        <taxon>Methanobacteriaceae</taxon>
        <taxon>Methanobrevibacter</taxon>
    </lineage>
</organism>